<dbReference type="SUPFAM" id="SSF54160">
    <property type="entry name" value="Chromo domain-like"/>
    <property type="match status" value="1"/>
</dbReference>
<dbReference type="Proteomes" id="UP001231189">
    <property type="component" value="Unassembled WGS sequence"/>
</dbReference>
<dbReference type="Pfam" id="PF08284">
    <property type="entry name" value="RVP_2"/>
    <property type="match status" value="1"/>
</dbReference>
<dbReference type="InterPro" id="IPR021109">
    <property type="entry name" value="Peptidase_aspartic_dom_sf"/>
</dbReference>
<keyword evidence="13" id="KW-0239">DNA-directed DNA polymerase</keyword>
<feature type="region of interest" description="Disordered" evidence="17">
    <location>
        <begin position="624"/>
        <end position="659"/>
    </location>
</feature>
<dbReference type="Pfam" id="PF24626">
    <property type="entry name" value="SH3_Tf2-1"/>
    <property type="match status" value="1"/>
</dbReference>
<evidence type="ECO:0000256" key="17">
    <source>
        <dbReference type="SAM" id="MobiDB-lite"/>
    </source>
</evidence>
<dbReference type="SUPFAM" id="SSF57756">
    <property type="entry name" value="Retrovirus zinc finger-like domains"/>
    <property type="match status" value="1"/>
</dbReference>
<feature type="region of interest" description="Disordered" evidence="17">
    <location>
        <begin position="350"/>
        <end position="426"/>
    </location>
</feature>
<dbReference type="Gene3D" id="3.10.10.10">
    <property type="entry name" value="HIV Type 1 Reverse Transcriptase, subunit A, domain 1"/>
    <property type="match status" value="1"/>
</dbReference>
<feature type="compositionally biased region" description="Gly residues" evidence="17">
    <location>
        <begin position="717"/>
        <end position="730"/>
    </location>
</feature>
<proteinExistence type="predicted"/>
<keyword evidence="11" id="KW-0229">DNA integration</keyword>
<dbReference type="SUPFAM" id="SSF53098">
    <property type="entry name" value="Ribonuclease H-like"/>
    <property type="match status" value="1"/>
</dbReference>
<dbReference type="InterPro" id="IPR043128">
    <property type="entry name" value="Rev_trsase/Diguanyl_cyclase"/>
</dbReference>
<dbReference type="InterPro" id="IPR036397">
    <property type="entry name" value="RNaseH_sf"/>
</dbReference>
<dbReference type="SMART" id="SM00343">
    <property type="entry name" value="ZnF_C2HC"/>
    <property type="match status" value="2"/>
</dbReference>
<evidence type="ECO:0000256" key="6">
    <source>
        <dbReference type="ARBA" id="ARBA00022723"/>
    </source>
</evidence>
<dbReference type="InterPro" id="IPR041373">
    <property type="entry name" value="RT_RNaseH"/>
</dbReference>
<dbReference type="InterPro" id="IPR012337">
    <property type="entry name" value="RNaseH-like_sf"/>
</dbReference>
<evidence type="ECO:0000256" key="11">
    <source>
        <dbReference type="ARBA" id="ARBA00022908"/>
    </source>
</evidence>
<keyword evidence="8" id="KW-0255">Endonuclease</keyword>
<dbReference type="EC" id="2.7.7.49" evidence="1"/>
<dbReference type="GO" id="GO:0003677">
    <property type="term" value="F:DNA binding"/>
    <property type="evidence" value="ECO:0007669"/>
    <property type="project" value="UniProtKB-KW"/>
</dbReference>
<dbReference type="FunFam" id="3.30.70.270:FF:000115">
    <property type="entry name" value="Polyprotein of retroviral origin, putative"/>
    <property type="match status" value="1"/>
</dbReference>
<evidence type="ECO:0000256" key="9">
    <source>
        <dbReference type="ARBA" id="ARBA00022801"/>
    </source>
</evidence>
<reference evidence="21" key="1">
    <citation type="submission" date="2023-07" db="EMBL/GenBank/DDBJ databases">
        <title>A chromosome-level genome assembly of Lolium multiflorum.</title>
        <authorList>
            <person name="Chen Y."/>
            <person name="Copetti D."/>
            <person name="Kolliker R."/>
            <person name="Studer B."/>
        </authorList>
    </citation>
    <scope>NUCLEOTIDE SEQUENCE</scope>
    <source>
        <strain evidence="21">02402/16</strain>
        <tissue evidence="21">Leaf</tissue>
    </source>
</reference>
<evidence type="ECO:0000313" key="21">
    <source>
        <dbReference type="EMBL" id="KAK1620508.1"/>
    </source>
</evidence>
<dbReference type="InterPro" id="IPR056924">
    <property type="entry name" value="SH3_Tf2-1"/>
</dbReference>
<keyword evidence="3" id="KW-0808">Transferase</keyword>
<dbReference type="Pfam" id="PF17921">
    <property type="entry name" value="Integrase_H2C2"/>
    <property type="match status" value="1"/>
</dbReference>
<dbReference type="Gene3D" id="3.30.420.10">
    <property type="entry name" value="Ribonuclease H-like superfamily/Ribonuclease H"/>
    <property type="match status" value="1"/>
</dbReference>
<dbReference type="CDD" id="cd01647">
    <property type="entry name" value="RT_LTR"/>
    <property type="match status" value="1"/>
</dbReference>
<evidence type="ECO:0000256" key="13">
    <source>
        <dbReference type="ARBA" id="ARBA00022932"/>
    </source>
</evidence>
<dbReference type="FunFam" id="3.30.420.10:FF:000032">
    <property type="entry name" value="Retrovirus-related Pol polyprotein from transposon 297-like Protein"/>
    <property type="match status" value="1"/>
</dbReference>
<keyword evidence="9" id="KW-0378">Hydrolase</keyword>
<evidence type="ECO:0000256" key="10">
    <source>
        <dbReference type="ARBA" id="ARBA00022842"/>
    </source>
</evidence>
<keyword evidence="22" id="KW-1185">Reference proteome</keyword>
<dbReference type="InterPro" id="IPR043502">
    <property type="entry name" value="DNA/RNA_pol_sf"/>
</dbReference>
<feature type="compositionally biased region" description="Low complexity" evidence="17">
    <location>
        <begin position="14"/>
        <end position="29"/>
    </location>
</feature>
<evidence type="ECO:0000256" key="14">
    <source>
        <dbReference type="ARBA" id="ARBA00023125"/>
    </source>
</evidence>
<keyword evidence="16" id="KW-0863">Zinc-finger</keyword>
<name>A0AAD8VXK2_LOLMU</name>
<feature type="compositionally biased region" description="Polar residues" evidence="17">
    <location>
        <begin position="292"/>
        <end position="302"/>
    </location>
</feature>
<feature type="region of interest" description="Disordered" evidence="17">
    <location>
        <begin position="1842"/>
        <end position="1944"/>
    </location>
</feature>
<dbReference type="Pfam" id="PF17917">
    <property type="entry name" value="RT_RNaseH"/>
    <property type="match status" value="1"/>
</dbReference>
<evidence type="ECO:0000256" key="3">
    <source>
        <dbReference type="ARBA" id="ARBA00022679"/>
    </source>
</evidence>
<keyword evidence="4" id="KW-0548">Nucleotidyltransferase</keyword>
<evidence type="ECO:0000256" key="7">
    <source>
        <dbReference type="ARBA" id="ARBA00022750"/>
    </source>
</evidence>
<dbReference type="GO" id="GO:0006508">
    <property type="term" value="P:proteolysis"/>
    <property type="evidence" value="ECO:0007669"/>
    <property type="project" value="UniProtKB-KW"/>
</dbReference>
<dbReference type="PROSITE" id="PS50158">
    <property type="entry name" value="ZF_CCHC"/>
    <property type="match status" value="2"/>
</dbReference>
<evidence type="ECO:0000256" key="5">
    <source>
        <dbReference type="ARBA" id="ARBA00022722"/>
    </source>
</evidence>
<keyword evidence="12" id="KW-0695">RNA-directed DNA polymerase</keyword>
<feature type="compositionally biased region" description="Polar residues" evidence="17">
    <location>
        <begin position="1842"/>
        <end position="1855"/>
    </location>
</feature>
<evidence type="ECO:0000256" key="16">
    <source>
        <dbReference type="PROSITE-ProRule" id="PRU00047"/>
    </source>
</evidence>
<keyword evidence="10" id="KW-0460">Magnesium</keyword>
<dbReference type="GO" id="GO:0003964">
    <property type="term" value="F:RNA-directed DNA polymerase activity"/>
    <property type="evidence" value="ECO:0007669"/>
    <property type="project" value="UniProtKB-KW"/>
</dbReference>
<dbReference type="FunFam" id="3.10.20.370:FF:000001">
    <property type="entry name" value="Retrovirus-related Pol polyprotein from transposon 17.6-like protein"/>
    <property type="match status" value="1"/>
</dbReference>
<dbReference type="InterPro" id="IPR050951">
    <property type="entry name" value="Retrovirus_Pol_polyprotein"/>
</dbReference>
<dbReference type="CDD" id="cd09274">
    <property type="entry name" value="RNase_HI_RT_Ty3"/>
    <property type="match status" value="1"/>
</dbReference>
<feature type="compositionally biased region" description="Gly residues" evidence="17">
    <location>
        <begin position="244"/>
        <end position="253"/>
    </location>
</feature>
<evidence type="ECO:0000259" key="18">
    <source>
        <dbReference type="PROSITE" id="PS50158"/>
    </source>
</evidence>
<feature type="domain" description="Reverse transcriptase" evidence="19">
    <location>
        <begin position="890"/>
        <end position="1069"/>
    </location>
</feature>
<dbReference type="GO" id="GO:0008270">
    <property type="term" value="F:zinc ion binding"/>
    <property type="evidence" value="ECO:0007669"/>
    <property type="project" value="UniProtKB-KW"/>
</dbReference>
<evidence type="ECO:0000256" key="12">
    <source>
        <dbReference type="ARBA" id="ARBA00022918"/>
    </source>
</evidence>
<evidence type="ECO:0000256" key="2">
    <source>
        <dbReference type="ARBA" id="ARBA00022670"/>
    </source>
</evidence>
<dbReference type="PROSITE" id="PS50994">
    <property type="entry name" value="INTEGRASE"/>
    <property type="match status" value="1"/>
</dbReference>
<keyword evidence="5" id="KW-0540">Nuclease</keyword>
<dbReference type="EMBL" id="JAUUTY010000006">
    <property type="protein sequence ID" value="KAK1620508.1"/>
    <property type="molecule type" value="Genomic_DNA"/>
</dbReference>
<evidence type="ECO:0000256" key="8">
    <source>
        <dbReference type="ARBA" id="ARBA00022759"/>
    </source>
</evidence>
<dbReference type="Pfam" id="PF03732">
    <property type="entry name" value="Retrotrans_gag"/>
    <property type="match status" value="1"/>
</dbReference>
<dbReference type="GO" id="GO:0006310">
    <property type="term" value="P:DNA recombination"/>
    <property type="evidence" value="ECO:0007669"/>
    <property type="project" value="UniProtKB-KW"/>
</dbReference>
<comment type="caution">
    <text evidence="21">The sequence shown here is derived from an EMBL/GenBank/DDBJ whole genome shotgun (WGS) entry which is preliminary data.</text>
</comment>
<evidence type="ECO:0000256" key="1">
    <source>
        <dbReference type="ARBA" id="ARBA00012493"/>
    </source>
</evidence>
<feature type="compositionally biased region" description="Basic and acidic residues" evidence="17">
    <location>
        <begin position="1875"/>
        <end position="1893"/>
    </location>
</feature>
<sequence length="1944" mass="221634">MAGAKSGESRRNRAATAEATRVARAANMASSRPGRNVKVMDSTLNEYQGGLADILRAMLLEFGCDPQIPVKKYMFYDGPVLAKCRVGLRLPESLGMSIVMPAGEARTTNTAYHIAVMRAITDIREHKTKELMDSEFSHIPHNQEEEDPMLNHYKYAKRKPIAAAKYMDNSRNFISLLFQLNHHLIGAIDTMLEEFTEPKEESREKEPMDNVVHTPVYSAGDYISFDPLAREPTPATPGNYLGSSYGGYEGGAESGNNQRSETPIENSRGWRWGNDTGTHSTTEYYDGEMNDDATTQNQSYPSNEGVDGGYPTQVESGMGFGNPYGGATGEYTRWVDYDALNDQFVNTDFSLGSSSDSDYKPTGRPYVPGSIRRTTRSTGWKPGITRGIMSGTLGNETEAQRMEREAKEKEEAEGAARDQFPPPPPPMTEQNFIQYMQLAEERQRVTLELQNKFLQDLMQQNRVERPENQGVTLADFQNTKPISFAYAPEPMDAEDWLMDTERKLNTVGCNDQEKVRYATHLLCGPAASWWDNIVAVYPAGKRREFESLEQKDKAILTYVREFSKLSRYAVEEVNTEDKKKKRFLRGLSPQFKVQLRMMRATEFQELVDAAITLEDDFKQLQEEKRKKAKYEPKRFVSNKPNTSLSFKPRYNNNNNNSNYYGSRKNQAFQTANQIVCRSCGGTGHFSKDCKKPRIICFGCREEGHMLRDCPKNRNKGGQSGGGGGRGGNTGGNWKNKKPFGKLNCTSLEEVVNSDQAVIGTLQILTHPGKDIDVILGMNWLEANGALIDCVNKTVSLKSPDGSRMIYQGDKHTQIEVELQLNSMKEVKLEDIPVVNEFQDVFPAELPGMPPDREIEFTIDLIPGTAPIAKAPYKMGPKELKELKEQLDDLEQKGFIQESVSPWGSPVIFVDKRDGGRRMCGDYRNLNNVTIKNKYPLPRIQDLFDQVRGAGVFSKIDLRSGYHQIKIKKEDVPKTAFVSRYGHHEYLVVPFGLTNAPAIFMNLMNKIFMPYLDKFVIVFIDDILIYSKNKAEHADHLRLVLQTLREHQLYAKLSKCEFWLDQVEFLGHVISKDGIAVNPSKVAAVLEWEAPKTVKEIRGFLGMAGYYRRFIEGFSKIAGPMTKLLRKNTPFVWSEECEKSFQTLKEKLTTAPVLAVPEVGKDYTVYCDASKHGLGCVLMQDRKVISYGSRQLRPHEVNYPTHDLELAAVVFALKTWRHFLYGAKCELYTDHKSLKYFFTQKELNMRQKRWLELIKDYDLTINYTPGKANVVADALSRKSTGGVEQEISPELRKEISQAQIQLWEKEAHEGLSALQVADELNVNLKNEIMMGQMDDPFIVEEMRRIDEGRPSEFHRGESGSLWFQKRICVPDIAEIKEVILREAHQTPYSIHPGSTKMYMDLKELFWWNNMKREIAQYVAECHTCQRVKAEHQSPAGKLQPLPIPEWKWEEIGMDFITGLPMTNKKKDMIWVIVDRLTKSAHFLAVNQQDKGEKLIDLYIKEIVSKHGVPKKIVSDRGSVFTSAFWKQLHEALGSKLDYSTAYHPQTGGQTERTNQILEDMLRACALDFGGSWEEHLPLAEFSYNNSYQSSIKMAPFEALYGRKCRSPICWYEAGASKEFNPDYVKEKQHIIDIIRDRLKIAQSRQKSYADQKRRTWEPQVGDMVYLKVSPMKGLQRFGVKGKLSPRYIGPFKILSQNRGLAFELDLPGRLDQVHNVFHVSQLRKCLKTPDEPISHEELELQPDLTYIEKPAKILEESWKQLRNKAIKYCKIQWKHHPEREATWEKEEDLRKTYPELFSKDKQINKTDKQLMHQGLANDQMDHDRHQLMLKQATAHIRPGLCDTQQAKHSRAPTSVGQHLHKEGSHGQGYWRRKKRGTGERGWRNTYRGRADRHGHGGHGGTRQSAAAPSQARPWRHHGTTRTTAAKPGRSPSTRSARNGGIERIP</sequence>
<feature type="compositionally biased region" description="Basic and acidic residues" evidence="17">
    <location>
        <begin position="624"/>
        <end position="634"/>
    </location>
</feature>
<protein>
    <recommendedName>
        <fullName evidence="1">RNA-directed DNA polymerase</fullName>
        <ecNumber evidence="1">2.7.7.49</ecNumber>
    </recommendedName>
</protein>
<evidence type="ECO:0000259" key="19">
    <source>
        <dbReference type="PROSITE" id="PS50878"/>
    </source>
</evidence>
<feature type="region of interest" description="Disordered" evidence="17">
    <location>
        <begin position="233"/>
        <end position="303"/>
    </location>
</feature>
<evidence type="ECO:0000256" key="15">
    <source>
        <dbReference type="ARBA" id="ARBA00023172"/>
    </source>
</evidence>
<dbReference type="InterPro" id="IPR041588">
    <property type="entry name" value="Integrase_H2C2"/>
</dbReference>
<dbReference type="InterPro" id="IPR000477">
    <property type="entry name" value="RT_dom"/>
</dbReference>
<keyword evidence="15" id="KW-0233">DNA recombination</keyword>
<evidence type="ECO:0000259" key="20">
    <source>
        <dbReference type="PROSITE" id="PS50994"/>
    </source>
</evidence>
<gene>
    <name evidence="21" type="ORF">QYE76_026025</name>
</gene>
<dbReference type="PANTHER" id="PTHR37984:SF5">
    <property type="entry name" value="PROTEIN NYNRIN-LIKE"/>
    <property type="match status" value="1"/>
</dbReference>
<evidence type="ECO:0000256" key="4">
    <source>
        <dbReference type="ARBA" id="ARBA00022695"/>
    </source>
</evidence>
<accession>A0AAD8VXK2</accession>
<feature type="region of interest" description="Disordered" evidence="17">
    <location>
        <begin position="708"/>
        <end position="734"/>
    </location>
</feature>
<dbReference type="InterPro" id="IPR005162">
    <property type="entry name" value="Retrotrans_gag_dom"/>
</dbReference>
<keyword evidence="14" id="KW-0238">DNA-binding</keyword>
<dbReference type="PANTHER" id="PTHR37984">
    <property type="entry name" value="PROTEIN CBG26694"/>
    <property type="match status" value="1"/>
</dbReference>
<keyword evidence="7" id="KW-0064">Aspartyl protease</keyword>
<dbReference type="GO" id="GO:0004190">
    <property type="term" value="F:aspartic-type endopeptidase activity"/>
    <property type="evidence" value="ECO:0007669"/>
    <property type="project" value="UniProtKB-KW"/>
</dbReference>
<dbReference type="Gene3D" id="1.10.340.70">
    <property type="match status" value="1"/>
</dbReference>
<feature type="compositionally biased region" description="Basic and acidic residues" evidence="17">
    <location>
        <begin position="398"/>
        <end position="416"/>
    </location>
</feature>
<dbReference type="Gene3D" id="3.30.70.270">
    <property type="match status" value="2"/>
</dbReference>
<keyword evidence="2" id="KW-0645">Protease</keyword>
<dbReference type="InterPro" id="IPR016197">
    <property type="entry name" value="Chromo-like_dom_sf"/>
</dbReference>
<keyword evidence="16" id="KW-0862">Zinc</keyword>
<feature type="domain" description="Integrase catalytic" evidence="20">
    <location>
        <begin position="1437"/>
        <end position="1602"/>
    </location>
</feature>
<dbReference type="InterPro" id="IPR036875">
    <property type="entry name" value="Znf_CCHC_sf"/>
</dbReference>
<evidence type="ECO:0000313" key="22">
    <source>
        <dbReference type="Proteomes" id="UP001231189"/>
    </source>
</evidence>
<dbReference type="GO" id="GO:0004519">
    <property type="term" value="F:endonuclease activity"/>
    <property type="evidence" value="ECO:0007669"/>
    <property type="project" value="UniProtKB-KW"/>
</dbReference>
<feature type="region of interest" description="Disordered" evidence="17">
    <location>
        <begin position="1"/>
        <end position="35"/>
    </location>
</feature>
<dbReference type="GO" id="GO:0003887">
    <property type="term" value="F:DNA-directed DNA polymerase activity"/>
    <property type="evidence" value="ECO:0007669"/>
    <property type="project" value="UniProtKB-KW"/>
</dbReference>
<dbReference type="InterPro" id="IPR001878">
    <property type="entry name" value="Znf_CCHC"/>
</dbReference>
<dbReference type="InterPro" id="IPR001584">
    <property type="entry name" value="Integrase_cat-core"/>
</dbReference>
<dbReference type="GO" id="GO:0015074">
    <property type="term" value="P:DNA integration"/>
    <property type="evidence" value="ECO:0007669"/>
    <property type="project" value="UniProtKB-KW"/>
</dbReference>
<keyword evidence="6" id="KW-0479">Metal-binding</keyword>
<organism evidence="21 22">
    <name type="scientific">Lolium multiflorum</name>
    <name type="common">Italian ryegrass</name>
    <name type="synonym">Lolium perenne subsp. multiflorum</name>
    <dbReference type="NCBI Taxonomy" id="4521"/>
    <lineage>
        <taxon>Eukaryota</taxon>
        <taxon>Viridiplantae</taxon>
        <taxon>Streptophyta</taxon>
        <taxon>Embryophyta</taxon>
        <taxon>Tracheophyta</taxon>
        <taxon>Spermatophyta</taxon>
        <taxon>Magnoliopsida</taxon>
        <taxon>Liliopsida</taxon>
        <taxon>Poales</taxon>
        <taxon>Poaceae</taxon>
        <taxon>BOP clade</taxon>
        <taxon>Pooideae</taxon>
        <taxon>Poodae</taxon>
        <taxon>Poeae</taxon>
        <taxon>Poeae Chloroplast Group 2 (Poeae type)</taxon>
        <taxon>Loliodinae</taxon>
        <taxon>Loliinae</taxon>
        <taxon>Lolium</taxon>
    </lineage>
</organism>
<dbReference type="Gene3D" id="4.10.60.10">
    <property type="entry name" value="Zinc finger, CCHC-type"/>
    <property type="match status" value="1"/>
</dbReference>
<feature type="domain" description="CCHC-type" evidence="18">
    <location>
        <begin position="676"/>
        <end position="691"/>
    </location>
</feature>
<dbReference type="Pfam" id="PF00078">
    <property type="entry name" value="RVT_1"/>
    <property type="match status" value="1"/>
</dbReference>
<dbReference type="SUPFAM" id="SSF56672">
    <property type="entry name" value="DNA/RNA polymerases"/>
    <property type="match status" value="1"/>
</dbReference>
<dbReference type="Pfam" id="PF00098">
    <property type="entry name" value="zf-CCHC"/>
    <property type="match status" value="2"/>
</dbReference>
<feature type="domain" description="CCHC-type" evidence="18">
    <location>
        <begin position="696"/>
        <end position="711"/>
    </location>
</feature>
<feature type="compositionally biased region" description="Low complexity" evidence="17">
    <location>
        <begin position="650"/>
        <end position="659"/>
    </location>
</feature>
<dbReference type="Gene3D" id="2.40.70.10">
    <property type="entry name" value="Acid Proteases"/>
    <property type="match status" value="1"/>
</dbReference>
<dbReference type="PROSITE" id="PS50878">
    <property type="entry name" value="RT_POL"/>
    <property type="match status" value="1"/>
</dbReference>